<dbReference type="SUPFAM" id="SSF46579">
    <property type="entry name" value="Prefoldin"/>
    <property type="match status" value="1"/>
</dbReference>
<protein>
    <recommendedName>
        <fullName evidence="3">Prefoldin subunit 4</fullName>
    </recommendedName>
</protein>
<accession>A0ABR2WTA0</accession>
<keyword evidence="6" id="KW-1185">Reference proteome</keyword>
<keyword evidence="2 3" id="KW-0143">Chaperone</keyword>
<comment type="subunit">
    <text evidence="3">Heterohexamer of two PFD-alpha type and four PFD-beta type subunits.</text>
</comment>
<dbReference type="CDD" id="cd23165">
    <property type="entry name" value="Prefoldin_4"/>
    <property type="match status" value="1"/>
</dbReference>
<dbReference type="Pfam" id="PF01920">
    <property type="entry name" value="Prefoldin_2"/>
    <property type="match status" value="1"/>
</dbReference>
<dbReference type="Proteomes" id="UP001479436">
    <property type="component" value="Unassembled WGS sequence"/>
</dbReference>
<evidence type="ECO:0000313" key="5">
    <source>
        <dbReference type="EMBL" id="KAK9764764.1"/>
    </source>
</evidence>
<evidence type="ECO:0000256" key="4">
    <source>
        <dbReference type="SAM" id="Coils"/>
    </source>
</evidence>
<evidence type="ECO:0000256" key="3">
    <source>
        <dbReference type="PIRNR" id="PIRNR016477"/>
    </source>
</evidence>
<comment type="caution">
    <text evidence="5">The sequence shown here is derived from an EMBL/GenBank/DDBJ whole genome shotgun (WGS) entry which is preliminary data.</text>
</comment>
<dbReference type="EMBL" id="JASJQH010000372">
    <property type="protein sequence ID" value="KAK9764764.1"/>
    <property type="molecule type" value="Genomic_DNA"/>
</dbReference>
<dbReference type="PANTHER" id="PTHR21100">
    <property type="entry name" value="PREFOLDIN SUBUNIT 4"/>
    <property type="match status" value="1"/>
</dbReference>
<dbReference type="InterPro" id="IPR009053">
    <property type="entry name" value="Prefoldin"/>
</dbReference>
<sequence>MRLLKEDEEADVEVNYEDQQKINTFSRLNARLNDMEDTYETKKTELEYLEDLETELELADEEEPVMYRVGDAYISLGLEDAQKRLSKEQDGLKKEVGQLKTEMDDISDQMDKLKVILYAKFGKSINLEKD</sequence>
<keyword evidence="4" id="KW-0175">Coiled coil</keyword>
<comment type="function">
    <text evidence="3">Binds specifically to cytosolic chaperonin (c-CPN) and transfers target proteins to it. Binds to nascent polypeptide chain and promotes folding in an environment in which there are many competing pathways for nonnative proteins.</text>
</comment>
<dbReference type="InterPro" id="IPR002777">
    <property type="entry name" value="PFD_beta-like"/>
</dbReference>
<evidence type="ECO:0000256" key="2">
    <source>
        <dbReference type="ARBA" id="ARBA00023186"/>
    </source>
</evidence>
<gene>
    <name evidence="5" type="ORF">K7432_007486</name>
</gene>
<proteinExistence type="inferred from homology"/>
<evidence type="ECO:0000256" key="1">
    <source>
        <dbReference type="ARBA" id="ARBA00008045"/>
    </source>
</evidence>
<dbReference type="Gene3D" id="1.10.287.370">
    <property type="match status" value="1"/>
</dbReference>
<evidence type="ECO:0000313" key="6">
    <source>
        <dbReference type="Proteomes" id="UP001479436"/>
    </source>
</evidence>
<dbReference type="PANTHER" id="PTHR21100:SF9">
    <property type="entry name" value="PREFOLDIN SUBUNIT 4"/>
    <property type="match status" value="1"/>
</dbReference>
<dbReference type="PIRSF" id="PIRSF016477">
    <property type="entry name" value="Prefoldin_subunit_4"/>
    <property type="match status" value="1"/>
</dbReference>
<comment type="similarity">
    <text evidence="1 3">Belongs to the prefoldin subunit beta family.</text>
</comment>
<organism evidence="5 6">
    <name type="scientific">Basidiobolus ranarum</name>
    <dbReference type="NCBI Taxonomy" id="34480"/>
    <lineage>
        <taxon>Eukaryota</taxon>
        <taxon>Fungi</taxon>
        <taxon>Fungi incertae sedis</taxon>
        <taxon>Zoopagomycota</taxon>
        <taxon>Entomophthoromycotina</taxon>
        <taxon>Basidiobolomycetes</taxon>
        <taxon>Basidiobolales</taxon>
        <taxon>Basidiobolaceae</taxon>
        <taxon>Basidiobolus</taxon>
    </lineage>
</organism>
<feature type="coiled-coil region" evidence="4">
    <location>
        <begin position="25"/>
        <end position="109"/>
    </location>
</feature>
<dbReference type="InterPro" id="IPR016661">
    <property type="entry name" value="PFDN4"/>
</dbReference>
<name>A0ABR2WTA0_9FUNG</name>
<reference evidence="5 6" key="1">
    <citation type="submission" date="2023-04" db="EMBL/GenBank/DDBJ databases">
        <title>Genome of Basidiobolus ranarum AG-B5.</title>
        <authorList>
            <person name="Stajich J.E."/>
            <person name="Carter-House D."/>
            <person name="Gryganskyi A."/>
        </authorList>
    </citation>
    <scope>NUCLEOTIDE SEQUENCE [LARGE SCALE GENOMIC DNA]</scope>
    <source>
        <strain evidence="5 6">AG-B5</strain>
    </source>
</reference>